<keyword evidence="3" id="KW-0067">ATP-binding</keyword>
<accession>A0ABR9XUM1</accession>
<dbReference type="PANTHER" id="PTHR30121">
    <property type="entry name" value="UNCHARACTERIZED PROTEIN YJGR-RELATED"/>
    <property type="match status" value="1"/>
</dbReference>
<dbReference type="PANTHER" id="PTHR30121:SF12">
    <property type="entry name" value="TYPE IV SECRETION SYSTEM PROTEIN CAGE"/>
    <property type="match status" value="1"/>
</dbReference>
<dbReference type="Proteomes" id="UP000619838">
    <property type="component" value="Unassembled WGS sequence"/>
</dbReference>
<dbReference type="NCBIfam" id="NF010447">
    <property type="entry name" value="PRK13873.1"/>
    <property type="match status" value="1"/>
</dbReference>
<evidence type="ECO:0000256" key="1">
    <source>
        <dbReference type="ARBA" id="ARBA00006512"/>
    </source>
</evidence>
<comment type="caution">
    <text evidence="5">The sequence shown here is derived from an EMBL/GenBank/DDBJ whole genome shotgun (WGS) entry which is preliminary data.</text>
</comment>
<dbReference type="CDD" id="cd01127">
    <property type="entry name" value="TrwB_TraG_TraD_VirD4"/>
    <property type="match status" value="1"/>
</dbReference>
<dbReference type="InterPro" id="IPR018145">
    <property type="entry name" value="CagE_TrbE_VirB_cntrl_dom"/>
</dbReference>
<sequence>MLSLKEYREPTTRLPDYLPWAALIAPGVVLQKDSCLQKTLGFRGPDLASSSESELISAVARLNNALKRLGSGWSLFVESQRFACSGYPSSEWGNRAAWLVDVERREQFSEAGAHFESSYYLTFVWQLPENRSKKLGGLFFDDPVKRDDVVDNERDLEFFVKSVREIMDIMSGVFVEVHELDDDETLTYLHSTVSTNRHRVKAPEVPMYLDALLPDQPLTNGDIPMLGDEFIPVCTFTGFPSTSLPGMLDDLNHLGIEYRWVCRYLCLDKADARRELEKYRKRWWQKRKSLFTLIKEEAAGQESALLDSDAANKAADADAALQELGEDMVSYGYLTCTVMVHHPDLDEALRRIRVVKQVVQSRGFAVKDETLNSREAWLGSLPGHVYANVRRPMVNSLNLAHMMPLSAIWAGSEGSAHLGKVCGRGTPHVLCSTTGSTPFRLNLFVGDVGHTLVVGPTGAGKSTLLGLLELQWLRYPHARVVIFDKDRSARAATMAVGGTYYEPGGERAPLAFQPLAGIDDPAERIWASGFVLLLLREQGVAESPALKKEVDMALGNLASGERDHRTMTVFCDLVQSREVRDALRPYTVAGGYGQLFDADDEQLEPGPWTMIEMNALMALPGEAVVPALYYLFHRVEQSFDGSPVLLVLDEAWLYLKHPVFLDRLQNWLKTLRKKNVAVVFATQEAADAADSPIMATIVSACQTKIFLPDEEALTPGMRSAYEVFGLSETEIGLLAGAQKKRDYYYRSPLGRRMFTLNMEAVALTFAAMSSPEDQRALDGIEAKVGPERYAEEMLCYRGLDWAAEMLRTAREDGQNILEA</sequence>
<dbReference type="Pfam" id="PF03135">
    <property type="entry name" value="CagE_TrbE_VirB"/>
    <property type="match status" value="1"/>
</dbReference>
<evidence type="ECO:0000313" key="5">
    <source>
        <dbReference type="EMBL" id="MBF0637577.1"/>
    </source>
</evidence>
<dbReference type="SUPFAM" id="SSF52540">
    <property type="entry name" value="P-loop containing nucleoside triphosphate hydrolases"/>
    <property type="match status" value="1"/>
</dbReference>
<organism evidence="5 6">
    <name type="scientific">Prosthecochloris ethylica</name>
    <dbReference type="NCBI Taxonomy" id="2743976"/>
    <lineage>
        <taxon>Bacteria</taxon>
        <taxon>Pseudomonadati</taxon>
        <taxon>Chlorobiota</taxon>
        <taxon>Chlorobiia</taxon>
        <taxon>Chlorobiales</taxon>
        <taxon>Chlorobiaceae</taxon>
        <taxon>Prosthecochloris</taxon>
    </lineage>
</organism>
<keyword evidence="2" id="KW-0547">Nucleotide-binding</keyword>
<comment type="similarity">
    <text evidence="1">Belongs to the TrbE/VirB4 family.</text>
</comment>
<name>A0ABR9XUM1_9CHLB</name>
<dbReference type="EMBL" id="JADGII010000027">
    <property type="protein sequence ID" value="MBF0637577.1"/>
    <property type="molecule type" value="Genomic_DNA"/>
</dbReference>
<dbReference type="Pfam" id="PF19044">
    <property type="entry name" value="P-loop_TraG"/>
    <property type="match status" value="1"/>
</dbReference>
<dbReference type="Gene3D" id="3.40.50.300">
    <property type="entry name" value="P-loop containing nucleotide triphosphate hydrolases"/>
    <property type="match status" value="2"/>
</dbReference>
<evidence type="ECO:0000256" key="2">
    <source>
        <dbReference type="ARBA" id="ARBA00022741"/>
    </source>
</evidence>
<protein>
    <submittedName>
        <fullName evidence="5">Conjugal transfer protein TrbE</fullName>
    </submittedName>
</protein>
<gene>
    <name evidence="5" type="ORF">INT08_10390</name>
</gene>
<evidence type="ECO:0000313" key="6">
    <source>
        <dbReference type="Proteomes" id="UP000619838"/>
    </source>
</evidence>
<dbReference type="InterPro" id="IPR043964">
    <property type="entry name" value="P-loop_TraG"/>
</dbReference>
<evidence type="ECO:0000256" key="3">
    <source>
        <dbReference type="ARBA" id="ARBA00022840"/>
    </source>
</evidence>
<keyword evidence="6" id="KW-1185">Reference proteome</keyword>
<dbReference type="InterPro" id="IPR003593">
    <property type="entry name" value="AAA+_ATPase"/>
</dbReference>
<evidence type="ECO:0000259" key="4">
    <source>
        <dbReference type="SMART" id="SM00382"/>
    </source>
</evidence>
<dbReference type="InterPro" id="IPR051162">
    <property type="entry name" value="T4SS_component"/>
</dbReference>
<proteinExistence type="inferred from homology"/>
<dbReference type="RefSeq" id="WP_175187653.1">
    <property type="nucleotide sequence ID" value="NZ_JABVZQ010000014.1"/>
</dbReference>
<reference evidence="5 6" key="1">
    <citation type="journal article" date="2020" name="Microorganisms">
        <title>Simultaneous Genome Sequencing of Prosthecochloris ethylica and Desulfuromonas acetoxidans within a Syntrophic Mixture Reveals Unique Pili and Protein Interactions.</title>
        <authorList>
            <person name="Kyndt J.A."/>
            <person name="Van Beeumen J.J."/>
            <person name="Meyer T.E."/>
        </authorList>
    </citation>
    <scope>NUCLEOTIDE SEQUENCE [LARGE SCALE GENOMIC DNA]</scope>
    <source>
        <strain evidence="5 6">N3</strain>
    </source>
</reference>
<feature type="domain" description="AAA+ ATPase" evidence="4">
    <location>
        <begin position="447"/>
        <end position="709"/>
    </location>
</feature>
<dbReference type="SMART" id="SM00382">
    <property type="entry name" value="AAA"/>
    <property type="match status" value="1"/>
</dbReference>
<dbReference type="InterPro" id="IPR027417">
    <property type="entry name" value="P-loop_NTPase"/>
</dbReference>